<keyword evidence="1" id="KW-0732">Signal</keyword>
<evidence type="ECO:0000259" key="2">
    <source>
        <dbReference type="Pfam" id="PF07607"/>
    </source>
</evidence>
<evidence type="ECO:0000256" key="1">
    <source>
        <dbReference type="SAM" id="SignalP"/>
    </source>
</evidence>
<accession>A0A3T1CH46</accession>
<evidence type="ECO:0000313" key="3">
    <source>
        <dbReference type="EMBL" id="BBI20306.1"/>
    </source>
</evidence>
<gene>
    <name evidence="3" type="ORF">EKJ_11530</name>
</gene>
<dbReference type="Gene3D" id="1.25.40.10">
    <property type="entry name" value="Tetratricopeptide repeat domain"/>
    <property type="match status" value="1"/>
</dbReference>
<dbReference type="AlphaFoldDB" id="A0A3T1CH46"/>
<dbReference type="Proteomes" id="UP000290057">
    <property type="component" value="Chromosome"/>
</dbReference>
<dbReference type="Pfam" id="PF07607">
    <property type="entry name" value="DUF1570"/>
    <property type="match status" value="1"/>
</dbReference>
<feature type="domain" description="DUF1570" evidence="2">
    <location>
        <begin position="127"/>
        <end position="218"/>
    </location>
</feature>
<keyword evidence="4" id="KW-1185">Reference proteome</keyword>
<feature type="signal peptide" evidence="1">
    <location>
        <begin position="1"/>
        <end position="19"/>
    </location>
</feature>
<proteinExistence type="predicted"/>
<name>A0A3T1CH46_9SPHN</name>
<sequence>MFKRVAAIAALFLAMPAHADWHVAESDHFVVYADDRWQDVQEFGEALERYHAALNVLQLRENTVLSPSNRLTVFVVGSAGKVRKLAGDNANNVAGFYVPRAGASRAFVPSISMSGRETDFSVTVLLHEYAHHYLMSHTPSALPRWVNEGAAEFYASAKFEKDGGISIGRPAYHRAAELTYANDVSVRELLDPELYARNKSRRFDAFYGKSWGLFHYLYFSAERSGQLGQYLRLIAAGTGQAEAAVAAFGDLDALDKELDRYLTQRRMKVYVLPPEMLSAAEVTVRRLSDGEAEIMPLRIRSQRGVSPEEARELLPDVREIAAEFPQDAGVLAALAEAEYDAGNVDEAIAAADAAIAIDPTRKNAYVQKGFALFARAAEADDENAAAAYEEAMQPFSALNRLENDHPLPLIYYYRSFAQRGVEPNETAMHALDRAAQLAPFDHGLAINAALMHGQSGNIAMAQHYLAPVAANPHGGGAAREAQLLLDQLEDAEEGQPWRRRPVLDLTDIVNAVAAKAAELEQDEDTGDSADPAG</sequence>
<protein>
    <recommendedName>
        <fullName evidence="2">DUF1570 domain-containing protein</fullName>
    </recommendedName>
</protein>
<organism evidence="3 4">
    <name type="scientific">Qipengyuania flava</name>
    <dbReference type="NCBI Taxonomy" id="192812"/>
    <lineage>
        <taxon>Bacteria</taxon>
        <taxon>Pseudomonadati</taxon>
        <taxon>Pseudomonadota</taxon>
        <taxon>Alphaproteobacteria</taxon>
        <taxon>Sphingomonadales</taxon>
        <taxon>Erythrobacteraceae</taxon>
        <taxon>Qipengyuania</taxon>
    </lineage>
</organism>
<evidence type="ECO:0000313" key="4">
    <source>
        <dbReference type="Proteomes" id="UP000290057"/>
    </source>
</evidence>
<feature type="chain" id="PRO_5019101415" description="DUF1570 domain-containing protein" evidence="1">
    <location>
        <begin position="20"/>
        <end position="533"/>
    </location>
</feature>
<dbReference type="SUPFAM" id="SSF48452">
    <property type="entry name" value="TPR-like"/>
    <property type="match status" value="1"/>
</dbReference>
<reference evidence="3 4" key="1">
    <citation type="submission" date="2019-01" db="EMBL/GenBank/DDBJ databases">
        <title>Complete genome sequence of Erythrobacter flavus KJ5.</title>
        <authorList>
            <person name="Kanesaki Y."/>
            <person name="Brotosudarmo T."/>
            <person name="Moriuchi R."/>
            <person name="Awai K."/>
        </authorList>
    </citation>
    <scope>NUCLEOTIDE SEQUENCE [LARGE SCALE GENOMIC DNA]</scope>
    <source>
        <strain evidence="3 4">KJ5</strain>
    </source>
</reference>
<dbReference type="EMBL" id="AP019389">
    <property type="protein sequence ID" value="BBI20306.1"/>
    <property type="molecule type" value="Genomic_DNA"/>
</dbReference>
<dbReference type="RefSeq" id="WP_130586216.1">
    <property type="nucleotide sequence ID" value="NZ_AP019389.1"/>
</dbReference>
<dbReference type="InterPro" id="IPR011464">
    <property type="entry name" value="DUF1570"/>
</dbReference>
<dbReference type="InterPro" id="IPR011990">
    <property type="entry name" value="TPR-like_helical_dom_sf"/>
</dbReference>